<organism evidence="11 12">
    <name type="scientific">Paraglaciecola mesophila KMM 241</name>
    <dbReference type="NCBI Taxonomy" id="1128912"/>
    <lineage>
        <taxon>Bacteria</taxon>
        <taxon>Pseudomonadati</taxon>
        <taxon>Pseudomonadota</taxon>
        <taxon>Gammaproteobacteria</taxon>
        <taxon>Alteromonadales</taxon>
        <taxon>Alteromonadaceae</taxon>
        <taxon>Paraglaciecola</taxon>
    </lineage>
</organism>
<keyword evidence="3 10" id="KW-0808">Transferase</keyword>
<dbReference type="Pfam" id="PF02660">
    <property type="entry name" value="G3P_acyltransf"/>
    <property type="match status" value="1"/>
</dbReference>
<comment type="subunit">
    <text evidence="10">Probably interacts with PlsX.</text>
</comment>
<keyword evidence="11" id="KW-0012">Acyltransferase</keyword>
<keyword evidence="8 10" id="KW-0594">Phospholipid biosynthesis</keyword>
<proteinExistence type="inferred from homology"/>
<dbReference type="HAMAP" id="MF_01043">
    <property type="entry name" value="PlsY"/>
    <property type="match status" value="1"/>
</dbReference>
<keyword evidence="1 10" id="KW-1003">Cell membrane</keyword>
<dbReference type="PANTHER" id="PTHR30309:SF0">
    <property type="entry name" value="GLYCEROL-3-PHOSPHATE ACYLTRANSFERASE-RELATED"/>
    <property type="match status" value="1"/>
</dbReference>
<feature type="transmembrane region" description="Helical" evidence="10">
    <location>
        <begin position="107"/>
        <end position="128"/>
    </location>
</feature>
<evidence type="ECO:0000256" key="4">
    <source>
        <dbReference type="ARBA" id="ARBA00022692"/>
    </source>
</evidence>
<evidence type="ECO:0000256" key="6">
    <source>
        <dbReference type="ARBA" id="ARBA00023098"/>
    </source>
</evidence>
<evidence type="ECO:0000256" key="5">
    <source>
        <dbReference type="ARBA" id="ARBA00022989"/>
    </source>
</evidence>
<comment type="catalytic activity">
    <reaction evidence="10">
        <text>an acyl phosphate + sn-glycerol 3-phosphate = a 1-acyl-sn-glycero-3-phosphate + phosphate</text>
        <dbReference type="Rhea" id="RHEA:34075"/>
        <dbReference type="ChEBI" id="CHEBI:43474"/>
        <dbReference type="ChEBI" id="CHEBI:57597"/>
        <dbReference type="ChEBI" id="CHEBI:57970"/>
        <dbReference type="ChEBI" id="CHEBI:59918"/>
        <dbReference type="EC" id="2.3.1.275"/>
    </reaction>
</comment>
<dbReference type="Proteomes" id="UP000006263">
    <property type="component" value="Unassembled WGS sequence"/>
</dbReference>
<evidence type="ECO:0000256" key="3">
    <source>
        <dbReference type="ARBA" id="ARBA00022679"/>
    </source>
</evidence>
<keyword evidence="9 10" id="KW-1208">Phospholipid metabolism</keyword>
<keyword evidence="2 10" id="KW-0444">Lipid biosynthesis</keyword>
<dbReference type="UniPathway" id="UPA00085"/>
<dbReference type="GO" id="GO:0005886">
    <property type="term" value="C:plasma membrane"/>
    <property type="evidence" value="ECO:0007669"/>
    <property type="project" value="UniProtKB-SubCell"/>
</dbReference>
<dbReference type="EC" id="2.3.1.275" evidence="10"/>
<sequence>MKDPRCYWLNFKVILVNCTSFTEHKYMTSLSILLFCSAYLLGSISSAVLICRVFTLPDPRKTGSNNPGATNVLRIGGRLPAALVFIFDVLKGTIPVYLGYLLGMSPITLGLVGIAACLGHIYPLYFNFNGGKGVATAIGAMLPLGWELCSLLLACWLLIIFITGYSSLAAIISVSVAPFITWFVKPAYTAPVTMLCILIIVRHRQNIIRLINGQESKIWDKGRTKE</sequence>
<dbReference type="GO" id="GO:0043772">
    <property type="term" value="F:acyl-phosphate glycerol-3-phosphate acyltransferase activity"/>
    <property type="evidence" value="ECO:0007669"/>
    <property type="project" value="UniProtKB-UniRule"/>
</dbReference>
<evidence type="ECO:0000313" key="11">
    <source>
        <dbReference type="EMBL" id="GAC23166.1"/>
    </source>
</evidence>
<comment type="caution">
    <text evidence="11">The sequence shown here is derived from an EMBL/GenBank/DDBJ whole genome shotgun (WGS) entry which is preliminary data.</text>
</comment>
<dbReference type="EMBL" id="BAEP01000017">
    <property type="protein sequence ID" value="GAC23166.1"/>
    <property type="molecule type" value="Genomic_DNA"/>
</dbReference>
<feature type="transmembrane region" description="Helical" evidence="10">
    <location>
        <begin position="148"/>
        <end position="173"/>
    </location>
</feature>
<dbReference type="eggNOG" id="COG0344">
    <property type="taxonomic scope" value="Bacteria"/>
</dbReference>
<dbReference type="PANTHER" id="PTHR30309">
    <property type="entry name" value="INNER MEMBRANE PROTEIN YGIH"/>
    <property type="match status" value="1"/>
</dbReference>
<evidence type="ECO:0000256" key="9">
    <source>
        <dbReference type="ARBA" id="ARBA00023264"/>
    </source>
</evidence>
<keyword evidence="6 10" id="KW-0443">Lipid metabolism</keyword>
<evidence type="ECO:0000256" key="8">
    <source>
        <dbReference type="ARBA" id="ARBA00023209"/>
    </source>
</evidence>
<evidence type="ECO:0000313" key="12">
    <source>
        <dbReference type="Proteomes" id="UP000006263"/>
    </source>
</evidence>
<keyword evidence="7 10" id="KW-0472">Membrane</keyword>
<comment type="similarity">
    <text evidence="10">Belongs to the PlsY family.</text>
</comment>
<protein>
    <recommendedName>
        <fullName evidence="10">Glycerol-3-phosphate acyltransferase</fullName>
    </recommendedName>
    <alternativeName>
        <fullName evidence="10">Acyl-PO4 G3P acyltransferase</fullName>
    </alternativeName>
    <alternativeName>
        <fullName evidence="10">Acyl-phosphate--glycerol-3-phosphate acyltransferase</fullName>
    </alternativeName>
    <alternativeName>
        <fullName evidence="10">G3P acyltransferase</fullName>
        <shortName evidence="10">GPAT</shortName>
        <ecNumber evidence="10">2.3.1.275</ecNumber>
    </alternativeName>
    <alternativeName>
        <fullName evidence="10">Lysophosphatidic acid synthase</fullName>
        <shortName evidence="10">LPA synthase</shortName>
    </alternativeName>
</protein>
<dbReference type="InterPro" id="IPR003811">
    <property type="entry name" value="G3P_acylTferase_PlsY"/>
</dbReference>
<dbReference type="NCBIfam" id="TIGR00023">
    <property type="entry name" value="glycerol-3-phosphate 1-O-acyltransferase PlsY"/>
    <property type="match status" value="1"/>
</dbReference>
<feature type="transmembrane region" description="Helical" evidence="10">
    <location>
        <begin position="179"/>
        <end position="201"/>
    </location>
</feature>
<comment type="subcellular location">
    <subcellularLocation>
        <location evidence="10">Cell membrane</location>
        <topology evidence="10">Multi-pass membrane protein</topology>
    </subcellularLocation>
</comment>
<dbReference type="SMART" id="SM01207">
    <property type="entry name" value="G3P_acyltransf"/>
    <property type="match status" value="1"/>
</dbReference>
<evidence type="ECO:0000256" key="1">
    <source>
        <dbReference type="ARBA" id="ARBA00022475"/>
    </source>
</evidence>
<comment type="pathway">
    <text evidence="10">Lipid metabolism; phospholipid metabolism.</text>
</comment>
<gene>
    <name evidence="10 11" type="primary">plsY</name>
    <name evidence="11" type="ORF">GMES_0866</name>
</gene>
<feature type="transmembrane region" description="Helical" evidence="10">
    <location>
        <begin position="30"/>
        <end position="51"/>
    </location>
</feature>
<dbReference type="GO" id="GO:0008654">
    <property type="term" value="P:phospholipid biosynthetic process"/>
    <property type="evidence" value="ECO:0007669"/>
    <property type="project" value="UniProtKB-UniRule"/>
</dbReference>
<evidence type="ECO:0000256" key="10">
    <source>
        <dbReference type="HAMAP-Rule" id="MF_01043"/>
    </source>
</evidence>
<comment type="function">
    <text evidence="10">Catalyzes the transfer of an acyl group from acyl-phosphate (acyl-PO(4)) to glycerol-3-phosphate (G3P) to form lysophosphatidic acid (LPA). This enzyme utilizes acyl-phosphate as fatty acyl donor, but not acyl-CoA or acyl-ACP.</text>
</comment>
<accession>K6YGQ1</accession>
<feature type="transmembrane region" description="Helical" evidence="10">
    <location>
        <begin position="81"/>
        <end position="101"/>
    </location>
</feature>
<dbReference type="AlphaFoldDB" id="K6YGQ1"/>
<evidence type="ECO:0000256" key="2">
    <source>
        <dbReference type="ARBA" id="ARBA00022516"/>
    </source>
</evidence>
<reference evidence="11 12" key="1">
    <citation type="journal article" date="2017" name="Antonie Van Leeuwenhoek">
        <title>Rhizobium rhizosphaerae sp. nov., a novel species isolated from rice rhizosphere.</title>
        <authorList>
            <person name="Zhao J.J."/>
            <person name="Zhang J."/>
            <person name="Zhang R.J."/>
            <person name="Zhang C.W."/>
            <person name="Yin H.Q."/>
            <person name="Zhang X.X."/>
        </authorList>
    </citation>
    <scope>NUCLEOTIDE SEQUENCE [LARGE SCALE GENOMIC DNA]</scope>
    <source>
        <strain evidence="11 12">KMM 241</strain>
    </source>
</reference>
<name>K6YGQ1_9ALTE</name>
<keyword evidence="5 10" id="KW-1133">Transmembrane helix</keyword>
<keyword evidence="4 10" id="KW-0812">Transmembrane</keyword>
<evidence type="ECO:0000256" key="7">
    <source>
        <dbReference type="ARBA" id="ARBA00023136"/>
    </source>
</evidence>